<organism evidence="1">
    <name type="scientific">marine sediment metagenome</name>
    <dbReference type="NCBI Taxonomy" id="412755"/>
    <lineage>
        <taxon>unclassified sequences</taxon>
        <taxon>metagenomes</taxon>
        <taxon>ecological metagenomes</taxon>
    </lineage>
</organism>
<name>A0A0F9LKD9_9ZZZZ</name>
<gene>
    <name evidence="1" type="ORF">LCGC14_1203920</name>
</gene>
<sequence length="69" mass="8294">MTRLERIREEQEEIADRRLEGEQYVMEHRRWLALQREALVILRGEKCEEHGFRSCGICKPPGPMREERG</sequence>
<dbReference type="EMBL" id="LAZR01006213">
    <property type="protein sequence ID" value="KKM93863.1"/>
    <property type="molecule type" value="Genomic_DNA"/>
</dbReference>
<reference evidence="1" key="1">
    <citation type="journal article" date="2015" name="Nature">
        <title>Complex archaea that bridge the gap between prokaryotes and eukaryotes.</title>
        <authorList>
            <person name="Spang A."/>
            <person name="Saw J.H."/>
            <person name="Jorgensen S.L."/>
            <person name="Zaremba-Niedzwiedzka K."/>
            <person name="Martijn J."/>
            <person name="Lind A.E."/>
            <person name="van Eijk R."/>
            <person name="Schleper C."/>
            <person name="Guy L."/>
            <person name="Ettema T.J."/>
        </authorList>
    </citation>
    <scope>NUCLEOTIDE SEQUENCE</scope>
</reference>
<dbReference type="AlphaFoldDB" id="A0A0F9LKD9"/>
<evidence type="ECO:0008006" key="2">
    <source>
        <dbReference type="Google" id="ProtNLM"/>
    </source>
</evidence>
<evidence type="ECO:0000313" key="1">
    <source>
        <dbReference type="EMBL" id="KKM93863.1"/>
    </source>
</evidence>
<comment type="caution">
    <text evidence="1">The sequence shown here is derived from an EMBL/GenBank/DDBJ whole genome shotgun (WGS) entry which is preliminary data.</text>
</comment>
<protein>
    <recommendedName>
        <fullName evidence="2">DksA C4-type domain-containing protein</fullName>
    </recommendedName>
</protein>
<proteinExistence type="predicted"/>
<accession>A0A0F9LKD9</accession>